<dbReference type="EMBL" id="MABE01000267">
    <property type="protein sequence ID" value="OUS40710.1"/>
    <property type="molecule type" value="Genomic_DNA"/>
</dbReference>
<dbReference type="Proteomes" id="UP000227088">
    <property type="component" value="Unassembled WGS sequence"/>
</dbReference>
<comment type="caution">
    <text evidence="1">The sequence shown here is derived from an EMBL/GenBank/DDBJ whole genome shotgun (WGS) entry which is preliminary data.</text>
</comment>
<sequence>MKKLFLVFIFFSVMPVQGEEVIRLDGISIQGNSEEPNVLYVTPWEAAPGAGELFTPVKSYREHWLKPVSRKSMLREVKYLEHFQTIGSYAPDEYKIK</sequence>
<organism evidence="1 2">
    <name type="scientific">Oleispira antarctica</name>
    <dbReference type="NCBI Taxonomy" id="188908"/>
    <lineage>
        <taxon>Bacteria</taxon>
        <taxon>Pseudomonadati</taxon>
        <taxon>Pseudomonadota</taxon>
        <taxon>Gammaproteobacteria</taxon>
        <taxon>Oceanospirillales</taxon>
        <taxon>Oceanospirillaceae</taxon>
        <taxon>Oleispira</taxon>
    </lineage>
</organism>
<proteinExistence type="predicted"/>
<protein>
    <submittedName>
        <fullName evidence="1">Uncharacterized protein</fullName>
    </submittedName>
</protein>
<dbReference type="AlphaFoldDB" id="A0A1Y5HUG3"/>
<accession>A0A1Y5HUG3</accession>
<evidence type="ECO:0000313" key="1">
    <source>
        <dbReference type="EMBL" id="OUS40710.1"/>
    </source>
</evidence>
<reference evidence="2" key="1">
    <citation type="journal article" date="2017" name="Proc. Natl. Acad. Sci. U.S.A.">
        <title>Simulation of Deepwater Horizon oil plume reveals substrate specialization within a complex community of hydrocarbon degraders.</title>
        <authorList>
            <person name="Hu P."/>
            <person name="Dubinsky E.A."/>
            <person name="Probst A.J."/>
            <person name="Wang J."/>
            <person name="Sieber C.M.K."/>
            <person name="Tom L.M."/>
            <person name="Gardinali P."/>
            <person name="Banfield J.F."/>
            <person name="Atlas R.M."/>
            <person name="Andersen G.L."/>
        </authorList>
    </citation>
    <scope>NUCLEOTIDE SEQUENCE [LARGE SCALE GENOMIC DNA]</scope>
</reference>
<name>A0A1Y5HUG3_OLEAN</name>
<gene>
    <name evidence="1" type="ORF">A9R00_04645</name>
</gene>
<evidence type="ECO:0000313" key="2">
    <source>
        <dbReference type="Proteomes" id="UP000227088"/>
    </source>
</evidence>